<dbReference type="Pfam" id="PF00501">
    <property type="entry name" value="AMP-binding"/>
    <property type="match status" value="1"/>
</dbReference>
<evidence type="ECO:0000259" key="3">
    <source>
        <dbReference type="PROSITE" id="PS50075"/>
    </source>
</evidence>
<dbReference type="PROSITE" id="PS50075">
    <property type="entry name" value="CARRIER"/>
    <property type="match status" value="1"/>
</dbReference>
<organism evidence="4 5">
    <name type="scientific">Streptomyces rectiviolaceus</name>
    <dbReference type="NCBI Taxonomy" id="332591"/>
    <lineage>
        <taxon>Bacteria</taxon>
        <taxon>Bacillati</taxon>
        <taxon>Actinomycetota</taxon>
        <taxon>Actinomycetes</taxon>
        <taxon>Kitasatosporales</taxon>
        <taxon>Streptomycetaceae</taxon>
        <taxon>Streptomyces</taxon>
    </lineage>
</organism>
<dbReference type="InterPro" id="IPR045851">
    <property type="entry name" value="AMP-bd_C_sf"/>
</dbReference>
<keyword evidence="1" id="KW-0596">Phosphopantetheine</keyword>
<dbReference type="SUPFAM" id="SSF47336">
    <property type="entry name" value="ACP-like"/>
    <property type="match status" value="1"/>
</dbReference>
<dbReference type="PANTHER" id="PTHR45527">
    <property type="entry name" value="NONRIBOSOMAL PEPTIDE SYNTHETASE"/>
    <property type="match status" value="1"/>
</dbReference>
<dbReference type="InterPro" id="IPR036736">
    <property type="entry name" value="ACP-like_sf"/>
</dbReference>
<dbReference type="Gene3D" id="2.30.38.10">
    <property type="entry name" value="Luciferase, Domain 3"/>
    <property type="match status" value="1"/>
</dbReference>
<dbReference type="PROSITE" id="PS00012">
    <property type="entry name" value="PHOSPHOPANTETHEINE"/>
    <property type="match status" value="1"/>
</dbReference>
<dbReference type="NCBIfam" id="TIGR01733">
    <property type="entry name" value="AA-adenyl-dom"/>
    <property type="match status" value="1"/>
</dbReference>
<sequence length="551" mass="56911">MDRGAELAVALLGIARAGAAYLPLDGHAPADRAATVLKEAGVGAIIVGEGPALRSRPLDADPAVPRFTVPEAVRADTPAPDVRVDEESPCCVGYTSGSTGVPKGVLVPHRAVRDLVTAPVHGDLHADDRVGSVANTAFDAATWEVWGALTAGATLVVLPSVVDVDLQRWTALIRDEGISAMLLTTSLFHMVAREAPGALGSLRLLFVGGEQLELPAVRRVLAEGPPGRLVNVYGPTETTVLATYFDCTEASLADRTRVPIGHPVRAAEIHVLDDALTPVAPGGVGELCVGGPGVATGYLGQPERTARSFVPYAASDGTRGTIYRTGDLARQLPDGAYEFIGRVDRQVKLRGFRIELEEIEGAAVATGLTEAAFVEKIGEGPSAKLAGACLAPAPGVDVTAELARRLGGQLPSYMVPAQWLTLDTLPLGSTGKADRRHIGELIGAFASAQEQRPGPAGRSADAVPADALPAAPLAVDPVEARIAGVWAELLGTPDVSASDDFISLGGNSIVATQAAFRLSELLGTPLDPTDILLAADLAELAGQIRAAGVRV</sequence>
<dbReference type="Gene3D" id="3.30.300.30">
    <property type="match status" value="1"/>
</dbReference>
<evidence type="ECO:0000313" key="4">
    <source>
        <dbReference type="EMBL" id="GAA3143575.1"/>
    </source>
</evidence>
<keyword evidence="2" id="KW-0597">Phosphoprotein</keyword>
<evidence type="ECO:0000313" key="5">
    <source>
        <dbReference type="Proteomes" id="UP001501637"/>
    </source>
</evidence>
<gene>
    <name evidence="4" type="ORF">GCM10010449_73930</name>
</gene>
<dbReference type="SUPFAM" id="SSF56801">
    <property type="entry name" value="Acetyl-CoA synthetase-like"/>
    <property type="match status" value="1"/>
</dbReference>
<dbReference type="EMBL" id="BAAAUG010000177">
    <property type="protein sequence ID" value="GAA3143575.1"/>
    <property type="molecule type" value="Genomic_DNA"/>
</dbReference>
<dbReference type="InterPro" id="IPR006162">
    <property type="entry name" value="Ppantetheine_attach_site"/>
</dbReference>
<dbReference type="Proteomes" id="UP001501637">
    <property type="component" value="Unassembled WGS sequence"/>
</dbReference>
<proteinExistence type="predicted"/>
<dbReference type="PROSITE" id="PS00455">
    <property type="entry name" value="AMP_BINDING"/>
    <property type="match status" value="1"/>
</dbReference>
<dbReference type="InterPro" id="IPR020845">
    <property type="entry name" value="AMP-binding_CS"/>
</dbReference>
<dbReference type="Gene3D" id="1.10.1200.10">
    <property type="entry name" value="ACP-like"/>
    <property type="match status" value="1"/>
</dbReference>
<comment type="caution">
    <text evidence="4">The sequence shown here is derived from an EMBL/GenBank/DDBJ whole genome shotgun (WGS) entry which is preliminary data.</text>
</comment>
<dbReference type="PANTHER" id="PTHR45527:SF1">
    <property type="entry name" value="FATTY ACID SYNTHASE"/>
    <property type="match status" value="1"/>
</dbReference>
<reference evidence="5" key="1">
    <citation type="journal article" date="2019" name="Int. J. Syst. Evol. Microbiol.">
        <title>The Global Catalogue of Microorganisms (GCM) 10K type strain sequencing project: providing services to taxonomists for standard genome sequencing and annotation.</title>
        <authorList>
            <consortium name="The Broad Institute Genomics Platform"/>
            <consortium name="The Broad Institute Genome Sequencing Center for Infectious Disease"/>
            <person name="Wu L."/>
            <person name="Ma J."/>
        </authorList>
    </citation>
    <scope>NUCLEOTIDE SEQUENCE [LARGE SCALE GENOMIC DNA]</scope>
    <source>
        <strain evidence="5">JCM 9092</strain>
    </source>
</reference>
<dbReference type="InterPro" id="IPR010071">
    <property type="entry name" value="AA_adenyl_dom"/>
</dbReference>
<dbReference type="Pfam" id="PF00550">
    <property type="entry name" value="PP-binding"/>
    <property type="match status" value="1"/>
</dbReference>
<dbReference type="InterPro" id="IPR009081">
    <property type="entry name" value="PP-bd_ACP"/>
</dbReference>
<feature type="domain" description="Carrier" evidence="3">
    <location>
        <begin position="473"/>
        <end position="548"/>
    </location>
</feature>
<dbReference type="SMART" id="SM00823">
    <property type="entry name" value="PKS_PP"/>
    <property type="match status" value="1"/>
</dbReference>
<keyword evidence="5" id="KW-1185">Reference proteome</keyword>
<evidence type="ECO:0000256" key="2">
    <source>
        <dbReference type="ARBA" id="ARBA00022553"/>
    </source>
</evidence>
<evidence type="ECO:0000256" key="1">
    <source>
        <dbReference type="ARBA" id="ARBA00022450"/>
    </source>
</evidence>
<dbReference type="InterPro" id="IPR020806">
    <property type="entry name" value="PKS_PP-bd"/>
</dbReference>
<protein>
    <submittedName>
        <fullName evidence="4">Non-ribosomal peptide synthetase</fullName>
    </submittedName>
</protein>
<dbReference type="InterPro" id="IPR000873">
    <property type="entry name" value="AMP-dep_synth/lig_dom"/>
</dbReference>
<dbReference type="Gene3D" id="3.40.50.980">
    <property type="match status" value="2"/>
</dbReference>
<name>A0ABP6NEQ1_9ACTN</name>
<accession>A0ABP6NEQ1</accession>